<feature type="region of interest" description="Disordered" evidence="1">
    <location>
        <begin position="170"/>
        <end position="224"/>
    </location>
</feature>
<dbReference type="Proteomes" id="UP000682733">
    <property type="component" value="Unassembled WGS sequence"/>
</dbReference>
<feature type="compositionally biased region" description="Polar residues" evidence="1">
    <location>
        <begin position="172"/>
        <end position="186"/>
    </location>
</feature>
<protein>
    <submittedName>
        <fullName evidence="4">Uncharacterized protein</fullName>
    </submittedName>
</protein>
<evidence type="ECO:0000313" key="3">
    <source>
        <dbReference type="EMBL" id="CAF1516127.1"/>
    </source>
</evidence>
<feature type="chain" id="PRO_5036273838" evidence="2">
    <location>
        <begin position="27"/>
        <end position="224"/>
    </location>
</feature>
<evidence type="ECO:0000313" key="5">
    <source>
        <dbReference type="Proteomes" id="UP000682733"/>
    </source>
</evidence>
<feature type="compositionally biased region" description="Polar residues" evidence="1">
    <location>
        <begin position="36"/>
        <end position="47"/>
    </location>
</feature>
<evidence type="ECO:0000313" key="4">
    <source>
        <dbReference type="EMBL" id="CAF4303464.1"/>
    </source>
</evidence>
<feature type="non-terminal residue" evidence="4">
    <location>
        <position position="1"/>
    </location>
</feature>
<dbReference type="Proteomes" id="UP000677228">
    <property type="component" value="Unassembled WGS sequence"/>
</dbReference>
<keyword evidence="2" id="KW-0732">Signal</keyword>
<gene>
    <name evidence="3" type="ORF">OVA965_LOCUS37588</name>
    <name evidence="4" type="ORF">TMI583_LOCUS38679</name>
</gene>
<feature type="region of interest" description="Disordered" evidence="1">
    <location>
        <begin position="36"/>
        <end position="55"/>
    </location>
</feature>
<dbReference type="EMBL" id="CAJOBA010057830">
    <property type="protein sequence ID" value="CAF4303464.1"/>
    <property type="molecule type" value="Genomic_DNA"/>
</dbReference>
<comment type="caution">
    <text evidence="4">The sequence shown here is derived from an EMBL/GenBank/DDBJ whole genome shotgun (WGS) entry which is preliminary data.</text>
</comment>
<reference evidence="4" key="1">
    <citation type="submission" date="2021-02" db="EMBL/GenBank/DDBJ databases">
        <authorList>
            <person name="Nowell W R."/>
        </authorList>
    </citation>
    <scope>NUCLEOTIDE SEQUENCE</scope>
</reference>
<organism evidence="4 5">
    <name type="scientific">Didymodactylos carnosus</name>
    <dbReference type="NCBI Taxonomy" id="1234261"/>
    <lineage>
        <taxon>Eukaryota</taxon>
        <taxon>Metazoa</taxon>
        <taxon>Spiralia</taxon>
        <taxon>Gnathifera</taxon>
        <taxon>Rotifera</taxon>
        <taxon>Eurotatoria</taxon>
        <taxon>Bdelloidea</taxon>
        <taxon>Philodinida</taxon>
        <taxon>Philodinidae</taxon>
        <taxon>Didymodactylos</taxon>
    </lineage>
</organism>
<sequence>KRLRVTMSTFPLLSFIFLIYLIVVYSDQEFSISAQKSENNNQHQLSSPAKGRSRLRRREFVQEEVRKTMFQYMTSLKGEITDVVLEEMINYYNGQTSKLYRLEKELVNLKQNSSMKPDQQQFLEKFKTEIIQLSRQQRSFATNISSIERKVTNITEILNDITQRLIEIDHGASSTHDSNKTTTNIDQQAKDEQQQQQTNSHVRRLVSSPIVKKDLEEVETPTGR</sequence>
<evidence type="ECO:0000256" key="2">
    <source>
        <dbReference type="SAM" id="SignalP"/>
    </source>
</evidence>
<accession>A0A8S2U8C5</accession>
<dbReference type="AlphaFoldDB" id="A0A8S2U8C5"/>
<dbReference type="EMBL" id="CAJNOK010035725">
    <property type="protein sequence ID" value="CAF1516127.1"/>
    <property type="molecule type" value="Genomic_DNA"/>
</dbReference>
<proteinExistence type="predicted"/>
<evidence type="ECO:0000256" key="1">
    <source>
        <dbReference type="SAM" id="MobiDB-lite"/>
    </source>
</evidence>
<feature type="signal peptide" evidence="2">
    <location>
        <begin position="1"/>
        <end position="26"/>
    </location>
</feature>
<name>A0A8S2U8C5_9BILA</name>